<dbReference type="AlphaFoldDB" id="A0A0E9U6B7"/>
<organism evidence="2">
    <name type="scientific">Anguilla anguilla</name>
    <name type="common">European freshwater eel</name>
    <name type="synonym">Muraena anguilla</name>
    <dbReference type="NCBI Taxonomy" id="7936"/>
    <lineage>
        <taxon>Eukaryota</taxon>
        <taxon>Metazoa</taxon>
        <taxon>Chordata</taxon>
        <taxon>Craniata</taxon>
        <taxon>Vertebrata</taxon>
        <taxon>Euteleostomi</taxon>
        <taxon>Actinopterygii</taxon>
        <taxon>Neopterygii</taxon>
        <taxon>Teleostei</taxon>
        <taxon>Anguilliformes</taxon>
        <taxon>Anguillidae</taxon>
        <taxon>Anguilla</taxon>
    </lineage>
</organism>
<feature type="signal peptide" evidence="1">
    <location>
        <begin position="1"/>
        <end position="19"/>
    </location>
</feature>
<dbReference type="EMBL" id="GBXM01048064">
    <property type="protein sequence ID" value="JAH60513.1"/>
    <property type="molecule type" value="Transcribed_RNA"/>
</dbReference>
<accession>A0A0E9U6B7</accession>
<proteinExistence type="predicted"/>
<keyword evidence="1" id="KW-0732">Signal</keyword>
<reference evidence="2" key="1">
    <citation type="submission" date="2014-11" db="EMBL/GenBank/DDBJ databases">
        <authorList>
            <person name="Amaro Gonzalez C."/>
        </authorList>
    </citation>
    <scope>NUCLEOTIDE SEQUENCE</scope>
</reference>
<evidence type="ECO:0000256" key="1">
    <source>
        <dbReference type="SAM" id="SignalP"/>
    </source>
</evidence>
<protein>
    <submittedName>
        <fullName evidence="2">Uncharacterized protein</fullName>
    </submittedName>
</protein>
<feature type="chain" id="PRO_5002433222" evidence="1">
    <location>
        <begin position="20"/>
        <end position="35"/>
    </location>
</feature>
<reference evidence="2" key="2">
    <citation type="journal article" date="2015" name="Fish Shellfish Immunol.">
        <title>Early steps in the European eel (Anguilla anguilla)-Vibrio vulnificus interaction in the gills: Role of the RtxA13 toxin.</title>
        <authorList>
            <person name="Callol A."/>
            <person name="Pajuelo D."/>
            <person name="Ebbesson L."/>
            <person name="Teles M."/>
            <person name="MacKenzie S."/>
            <person name="Amaro C."/>
        </authorList>
    </citation>
    <scope>NUCLEOTIDE SEQUENCE</scope>
</reference>
<evidence type="ECO:0000313" key="2">
    <source>
        <dbReference type="EMBL" id="JAH60513.1"/>
    </source>
</evidence>
<name>A0A0E9U6B7_ANGAN</name>
<sequence>MSKNVVGHLKMLLLEVVFAKPLGVSLPSGLSRRQQ</sequence>